<proteinExistence type="predicted"/>
<organism evidence="1">
    <name type="scientific">Rhizophora mucronata</name>
    <name type="common">Asiatic mangrove</name>
    <dbReference type="NCBI Taxonomy" id="61149"/>
    <lineage>
        <taxon>Eukaryota</taxon>
        <taxon>Viridiplantae</taxon>
        <taxon>Streptophyta</taxon>
        <taxon>Embryophyta</taxon>
        <taxon>Tracheophyta</taxon>
        <taxon>Spermatophyta</taxon>
        <taxon>Magnoliopsida</taxon>
        <taxon>eudicotyledons</taxon>
        <taxon>Gunneridae</taxon>
        <taxon>Pentapetalae</taxon>
        <taxon>rosids</taxon>
        <taxon>fabids</taxon>
        <taxon>Malpighiales</taxon>
        <taxon>Rhizophoraceae</taxon>
        <taxon>Rhizophora</taxon>
    </lineage>
</organism>
<dbReference type="EMBL" id="GGEC01089614">
    <property type="protein sequence ID" value="MBX70098.1"/>
    <property type="molecule type" value="Transcribed_RNA"/>
</dbReference>
<reference evidence="1" key="1">
    <citation type="submission" date="2018-02" db="EMBL/GenBank/DDBJ databases">
        <title>Rhizophora mucronata_Transcriptome.</title>
        <authorList>
            <person name="Meera S.P."/>
            <person name="Sreeshan A."/>
            <person name="Augustine A."/>
        </authorList>
    </citation>
    <scope>NUCLEOTIDE SEQUENCE</scope>
    <source>
        <tissue evidence="1">Leaf</tissue>
    </source>
</reference>
<protein>
    <submittedName>
        <fullName evidence="1">Uncharacterized protein</fullName>
    </submittedName>
</protein>
<accession>A0A2P2QT53</accession>
<name>A0A2P2QT53_RHIMU</name>
<evidence type="ECO:0000313" key="1">
    <source>
        <dbReference type="EMBL" id="MBX70098.1"/>
    </source>
</evidence>
<sequence length="22" mass="2486">MSMKSGSLEHFLELKGSRSMMV</sequence>
<dbReference type="AlphaFoldDB" id="A0A2P2QT53"/>